<dbReference type="CDD" id="cd07302">
    <property type="entry name" value="CHD"/>
    <property type="match status" value="1"/>
</dbReference>
<dbReference type="Proteomes" id="UP001228690">
    <property type="component" value="Chromosome"/>
</dbReference>
<gene>
    <name evidence="3" type="ORF">P0082_04185</name>
</gene>
<keyword evidence="1" id="KW-0812">Transmembrane</keyword>
<name>A0ABY8ML23_9SPIO</name>
<feature type="domain" description="Guanylate cyclase" evidence="2">
    <location>
        <begin position="512"/>
        <end position="649"/>
    </location>
</feature>
<dbReference type="InterPro" id="IPR001054">
    <property type="entry name" value="A/G_cyclase"/>
</dbReference>
<dbReference type="SUPFAM" id="SSF55073">
    <property type="entry name" value="Nucleotide cyclase"/>
    <property type="match status" value="1"/>
</dbReference>
<keyword evidence="4" id="KW-1185">Reference proteome</keyword>
<dbReference type="InterPro" id="IPR029787">
    <property type="entry name" value="Nucleotide_cyclase"/>
</dbReference>
<dbReference type="PANTHER" id="PTHR43081:SF1">
    <property type="entry name" value="ADENYLATE CYCLASE, TERMINAL-DIFFERENTIATION SPECIFIC"/>
    <property type="match status" value="1"/>
</dbReference>
<sequence>MSYPAGISENLRLSRSGKRKNASMSLRSFLLICNTSFLLLFFLIVLYLLKLQNEVIGFRSNLQIQSEVARQVENEVSAYFERASRELRQFHGLLEADFEEGNFSSEYIFALAETIMHQEESLSALYFGLSDGSFYMVKRTWDGVMGRKTVTNDGKSIIERWEFPSGQDLGRYPTFGEYSIEEGYDPRSRNWYQSAKNGEEIWVGPYPFFTDQFLGMTGAIGLRNEWVDGVVGVDVNIENLGNHLRELPYGKLGSIVIKNDENELVAISDKNTSDYDLTKIQFDTAKNKQNIGLRNVSELDSSRSMRFFAKTVLSLDKEELRERFVWESNMLDRLLAIFFPKNAKSSNIRNIMLQGTEYGNIMLDDQSYLFIYNSFSPFKDIDWSIYTFTNIMDIGNSLSYLSQIITWIFLGFVLCFIAILQYVSKLISKPLGRLSRMMDGFSRSLILDKDFVNESRVKIDEINNIGNVYNNLQNGFRLFKKFVPDAIVKRSMNSAFSGDNQMNSNMDKKQISILFTDIEGFTSISERVEPEILCRCLEVYLSAMSQEIGTNNGVIDKFIGDSIMALFGAFRSSEESDRLIARQAVASALAMKKKESQVNLAIQEIAPDVSFRTRIGISMGDAMIGIIGSAHRLNFTAIGDQVNLASRLESVNKEYGTGIIVSERSKELTEDIFVFRYLGSTHIRGKVEAEKIYEPIDYQIEVSDYYKGYYRNFDLLQAILEENSPERSKRAVNLLAKHFPGVNDPFFDQIKQKSRSWPD</sequence>
<accession>A0ABY8ML23</accession>
<organism evidence="3 4">
    <name type="scientific">Candidatus Haliotispira prima</name>
    <dbReference type="NCBI Taxonomy" id="3034016"/>
    <lineage>
        <taxon>Bacteria</taxon>
        <taxon>Pseudomonadati</taxon>
        <taxon>Spirochaetota</taxon>
        <taxon>Spirochaetia</taxon>
        <taxon>Spirochaetales</taxon>
        <taxon>Spirochaetaceae</taxon>
        <taxon>Candidatus Haliotispira</taxon>
    </lineage>
</organism>
<dbReference type="Pfam" id="PF00211">
    <property type="entry name" value="Guanylate_cyc"/>
    <property type="match status" value="1"/>
</dbReference>
<keyword evidence="1" id="KW-1133">Transmembrane helix</keyword>
<dbReference type="InterPro" id="IPR050697">
    <property type="entry name" value="Adenylyl/Guanylyl_Cyclase_3/4"/>
</dbReference>
<reference evidence="3 4" key="1">
    <citation type="submission" date="2023-04" db="EMBL/GenBank/DDBJ databases">
        <title>Spirochaete genome identified in red abalone sample constitutes a novel genus.</title>
        <authorList>
            <person name="Sharma S.P."/>
            <person name="Purcell C.M."/>
            <person name="Hyde J.R."/>
            <person name="Severin A.J."/>
        </authorList>
    </citation>
    <scope>NUCLEOTIDE SEQUENCE [LARGE SCALE GENOMIC DNA]</scope>
    <source>
        <strain evidence="3 4">SP-2023</strain>
    </source>
</reference>
<keyword evidence="1" id="KW-0472">Membrane</keyword>
<dbReference type="PANTHER" id="PTHR43081">
    <property type="entry name" value="ADENYLATE CYCLASE, TERMINAL-DIFFERENTIATION SPECIFIC-RELATED"/>
    <property type="match status" value="1"/>
</dbReference>
<protein>
    <submittedName>
        <fullName evidence="3">Adenylate/guanylate cyclase domain-containing protein</fullName>
    </submittedName>
</protein>
<dbReference type="SMART" id="SM00044">
    <property type="entry name" value="CYCc"/>
    <property type="match status" value="1"/>
</dbReference>
<dbReference type="Gene3D" id="3.30.450.20">
    <property type="entry name" value="PAS domain"/>
    <property type="match status" value="1"/>
</dbReference>
<evidence type="ECO:0000313" key="3">
    <source>
        <dbReference type="EMBL" id="WGK70065.1"/>
    </source>
</evidence>
<evidence type="ECO:0000313" key="4">
    <source>
        <dbReference type="Proteomes" id="UP001228690"/>
    </source>
</evidence>
<dbReference type="RefSeq" id="WP_326928271.1">
    <property type="nucleotide sequence ID" value="NZ_CP123443.1"/>
</dbReference>
<dbReference type="PROSITE" id="PS50125">
    <property type="entry name" value="GUANYLATE_CYCLASE_2"/>
    <property type="match status" value="1"/>
</dbReference>
<feature type="transmembrane region" description="Helical" evidence="1">
    <location>
        <begin position="404"/>
        <end position="423"/>
    </location>
</feature>
<proteinExistence type="predicted"/>
<dbReference type="EMBL" id="CP123443">
    <property type="protein sequence ID" value="WGK70065.1"/>
    <property type="molecule type" value="Genomic_DNA"/>
</dbReference>
<evidence type="ECO:0000256" key="1">
    <source>
        <dbReference type="SAM" id="Phobius"/>
    </source>
</evidence>
<feature type="transmembrane region" description="Helical" evidence="1">
    <location>
        <begin position="28"/>
        <end position="49"/>
    </location>
</feature>
<dbReference type="Gene3D" id="3.30.70.1230">
    <property type="entry name" value="Nucleotide cyclase"/>
    <property type="match status" value="1"/>
</dbReference>
<evidence type="ECO:0000259" key="2">
    <source>
        <dbReference type="PROSITE" id="PS50125"/>
    </source>
</evidence>